<feature type="compositionally biased region" description="Basic residues" evidence="1">
    <location>
        <begin position="151"/>
        <end position="161"/>
    </location>
</feature>
<dbReference type="EMBL" id="JAMKOV010000005">
    <property type="protein sequence ID" value="KAI8039768.1"/>
    <property type="molecule type" value="Genomic_DNA"/>
</dbReference>
<gene>
    <name evidence="2" type="ORF">M5D96_007190</name>
</gene>
<dbReference type="Proteomes" id="UP001059596">
    <property type="component" value="Unassembled WGS sequence"/>
</dbReference>
<dbReference type="OrthoDB" id="7866866at2759"/>
<feature type="region of interest" description="Disordered" evidence="1">
    <location>
        <begin position="141"/>
        <end position="182"/>
    </location>
</feature>
<organism evidence="2 3">
    <name type="scientific">Drosophila gunungcola</name>
    <name type="common">fruit fly</name>
    <dbReference type="NCBI Taxonomy" id="103775"/>
    <lineage>
        <taxon>Eukaryota</taxon>
        <taxon>Metazoa</taxon>
        <taxon>Ecdysozoa</taxon>
        <taxon>Arthropoda</taxon>
        <taxon>Hexapoda</taxon>
        <taxon>Insecta</taxon>
        <taxon>Pterygota</taxon>
        <taxon>Neoptera</taxon>
        <taxon>Endopterygota</taxon>
        <taxon>Diptera</taxon>
        <taxon>Brachycera</taxon>
        <taxon>Muscomorpha</taxon>
        <taxon>Ephydroidea</taxon>
        <taxon>Drosophilidae</taxon>
        <taxon>Drosophila</taxon>
        <taxon>Sophophora</taxon>
    </lineage>
</organism>
<sequence length="182" mass="21206">MAASSKMELEDNSDSSTSSQISECKDSNSALGSIKNERESFYPFKLFYRDFGIWEGRKPDKKLRKKALKAWHNLEPAIKLHYLIMTRVKMTEERKFRALAVKKKTKDKTMQTVLEGNDKIKPMRRVIIVEPSWKSVRPRMVTRKPTPLPSAKKRMKNRLKTLPKFVPFSQRKIKPNKGPAKI</sequence>
<evidence type="ECO:0000313" key="2">
    <source>
        <dbReference type="EMBL" id="KAI8039768.1"/>
    </source>
</evidence>
<accession>A0A9P9YMJ6</accession>
<name>A0A9P9YMJ6_9MUSC</name>
<protein>
    <submittedName>
        <fullName evidence="2">Uncharacterized protein</fullName>
    </submittedName>
</protein>
<reference evidence="2" key="1">
    <citation type="journal article" date="2023" name="Genome Biol. Evol.">
        <title>Long-read-based Genome Assembly of Drosophila gunungcola Reveals Fewer Chemosensory Genes in Flower-breeding Species.</title>
        <authorList>
            <person name="Negi A."/>
            <person name="Liao B.Y."/>
            <person name="Yeh S.D."/>
        </authorList>
    </citation>
    <scope>NUCLEOTIDE SEQUENCE</scope>
    <source>
        <strain evidence="2">Sukarami</strain>
    </source>
</reference>
<dbReference type="AlphaFoldDB" id="A0A9P9YMJ6"/>
<keyword evidence="3" id="KW-1185">Reference proteome</keyword>
<evidence type="ECO:0000256" key="1">
    <source>
        <dbReference type="SAM" id="MobiDB-lite"/>
    </source>
</evidence>
<comment type="caution">
    <text evidence="2">The sequence shown here is derived from an EMBL/GenBank/DDBJ whole genome shotgun (WGS) entry which is preliminary data.</text>
</comment>
<evidence type="ECO:0000313" key="3">
    <source>
        <dbReference type="Proteomes" id="UP001059596"/>
    </source>
</evidence>
<feature type="region of interest" description="Disordered" evidence="1">
    <location>
        <begin position="1"/>
        <end position="29"/>
    </location>
</feature>
<proteinExistence type="predicted"/>